<dbReference type="InterPro" id="IPR001898">
    <property type="entry name" value="SLC13A/DASS"/>
</dbReference>
<comment type="caution">
    <text evidence="7">The sequence shown here is derived from an EMBL/GenBank/DDBJ whole genome shotgun (WGS) entry which is preliminary data.</text>
</comment>
<dbReference type="Proteomes" id="UP000593567">
    <property type="component" value="Unassembled WGS sequence"/>
</dbReference>
<evidence type="ECO:0000256" key="4">
    <source>
        <dbReference type="ARBA" id="ARBA00022989"/>
    </source>
</evidence>
<sequence length="147" mass="16525">MDCLKSYKRSLILVLTPLLLVPLLPLYKEIGLTQRACNCLYMLLLMAVYWCTESLPLGLTALIPLALAPTMGILEAATVSKIYFKDIIVLMFASMIVALAIQQSGLHRRIALTFIKIFGIKPQFLMLGKLDVKKDYFPVIKTHLLKV</sequence>
<evidence type="ECO:0000313" key="7">
    <source>
        <dbReference type="EMBL" id="KAF6018581.1"/>
    </source>
</evidence>
<dbReference type="PANTHER" id="PTHR10283:SF135">
    <property type="entry name" value="SOLUTE CARRIER FAMILY 13 MEMBER 5"/>
    <property type="match status" value="1"/>
</dbReference>
<evidence type="ECO:0000256" key="3">
    <source>
        <dbReference type="ARBA" id="ARBA00022692"/>
    </source>
</evidence>
<dbReference type="OrthoDB" id="6493944at2759"/>
<keyword evidence="8" id="KW-1185">Reference proteome</keyword>
<feature type="transmembrane region" description="Helical" evidence="6">
    <location>
        <begin position="82"/>
        <end position="101"/>
    </location>
</feature>
<protein>
    <submittedName>
        <fullName evidence="7">SLC13A3</fullName>
    </submittedName>
</protein>
<feature type="transmembrane region" description="Helical" evidence="6">
    <location>
        <begin position="39"/>
        <end position="62"/>
    </location>
</feature>
<name>A0A7J7IYR9_BUGNE</name>
<dbReference type="Pfam" id="PF00939">
    <property type="entry name" value="Na_sulph_symp"/>
    <property type="match status" value="1"/>
</dbReference>
<feature type="transmembrane region" description="Helical" evidence="6">
    <location>
        <begin position="6"/>
        <end position="27"/>
    </location>
</feature>
<evidence type="ECO:0000256" key="5">
    <source>
        <dbReference type="ARBA" id="ARBA00023136"/>
    </source>
</evidence>
<evidence type="ECO:0000256" key="1">
    <source>
        <dbReference type="ARBA" id="ARBA00004141"/>
    </source>
</evidence>
<accession>A0A7J7IYR9</accession>
<dbReference type="PANTHER" id="PTHR10283">
    <property type="entry name" value="SOLUTE CARRIER FAMILY 13 MEMBER"/>
    <property type="match status" value="1"/>
</dbReference>
<evidence type="ECO:0000256" key="2">
    <source>
        <dbReference type="ARBA" id="ARBA00006772"/>
    </source>
</evidence>
<dbReference type="AlphaFoldDB" id="A0A7J7IYR9"/>
<comment type="similarity">
    <text evidence="2">Belongs to the SLC13A/DASS transporter (TC 2.A.47) family. NADC subfamily.</text>
</comment>
<gene>
    <name evidence="7" type="ORF">EB796_023125</name>
</gene>
<organism evidence="7 8">
    <name type="scientific">Bugula neritina</name>
    <name type="common">Brown bryozoan</name>
    <name type="synonym">Sertularia neritina</name>
    <dbReference type="NCBI Taxonomy" id="10212"/>
    <lineage>
        <taxon>Eukaryota</taxon>
        <taxon>Metazoa</taxon>
        <taxon>Spiralia</taxon>
        <taxon>Lophotrochozoa</taxon>
        <taxon>Bryozoa</taxon>
        <taxon>Gymnolaemata</taxon>
        <taxon>Cheilostomatida</taxon>
        <taxon>Flustrina</taxon>
        <taxon>Buguloidea</taxon>
        <taxon>Bugulidae</taxon>
        <taxon>Bugula</taxon>
    </lineage>
</organism>
<keyword evidence="3 6" id="KW-0812">Transmembrane</keyword>
<dbReference type="GO" id="GO:0022857">
    <property type="term" value="F:transmembrane transporter activity"/>
    <property type="evidence" value="ECO:0007669"/>
    <property type="project" value="InterPro"/>
</dbReference>
<dbReference type="EMBL" id="VXIV02003293">
    <property type="protein sequence ID" value="KAF6018581.1"/>
    <property type="molecule type" value="Genomic_DNA"/>
</dbReference>
<comment type="subcellular location">
    <subcellularLocation>
        <location evidence="1">Membrane</location>
        <topology evidence="1">Multi-pass membrane protein</topology>
    </subcellularLocation>
</comment>
<keyword evidence="4 6" id="KW-1133">Transmembrane helix</keyword>
<evidence type="ECO:0000256" key="6">
    <source>
        <dbReference type="SAM" id="Phobius"/>
    </source>
</evidence>
<keyword evidence="5 6" id="KW-0472">Membrane</keyword>
<proteinExistence type="inferred from homology"/>
<evidence type="ECO:0000313" key="8">
    <source>
        <dbReference type="Proteomes" id="UP000593567"/>
    </source>
</evidence>
<reference evidence="7" key="1">
    <citation type="submission" date="2020-06" db="EMBL/GenBank/DDBJ databases">
        <title>Draft genome of Bugula neritina, a colonial animal packing powerful symbionts and potential medicines.</title>
        <authorList>
            <person name="Rayko M."/>
        </authorList>
    </citation>
    <scope>NUCLEOTIDE SEQUENCE [LARGE SCALE GENOMIC DNA]</scope>
    <source>
        <strain evidence="7">Kwan_BN1</strain>
    </source>
</reference>
<dbReference type="GO" id="GO:0005886">
    <property type="term" value="C:plasma membrane"/>
    <property type="evidence" value="ECO:0007669"/>
    <property type="project" value="TreeGrafter"/>
</dbReference>